<dbReference type="RefSeq" id="YP_009021145.1">
    <property type="nucleotide sequence ID" value="NC_023848.1"/>
</dbReference>
<protein>
    <submittedName>
        <fullName evidence="1">Uncharacterized protein</fullName>
    </submittedName>
</protein>
<organism evidence="1 2">
    <name type="scientific">Chloriridovirus anopheles1</name>
    <dbReference type="NCBI Taxonomy" id="1465751"/>
    <lineage>
        <taxon>Viruses</taxon>
        <taxon>Varidnaviria</taxon>
        <taxon>Bamfordvirae</taxon>
        <taxon>Nucleocytoviricota</taxon>
        <taxon>Megaviricetes</taxon>
        <taxon>Pimascovirales</taxon>
        <taxon>Pimascovirales incertae sedis</taxon>
        <taxon>Iridoviridae</taxon>
        <taxon>Betairidovirinae</taxon>
        <taxon>Chloriridovirus</taxon>
    </lineage>
</organism>
<evidence type="ECO:0000313" key="2">
    <source>
        <dbReference type="Proteomes" id="UP000110868"/>
    </source>
</evidence>
<accession>W8R9N1</accession>
<dbReference type="EMBL" id="KF938901">
    <property type="protein sequence ID" value="AHL67561.1"/>
    <property type="molecule type" value="Genomic_DNA"/>
</dbReference>
<keyword evidence="2" id="KW-1185">Reference proteome</keyword>
<dbReference type="KEGG" id="vg:18938229"/>
<reference evidence="1 2" key="1">
    <citation type="submission" date="2013-12" db="EMBL/GenBank/DDBJ databases">
        <authorList>
            <person name="Tong Y."/>
            <person name="Zhang J."/>
            <person name="Huang Y."/>
            <person name="Li S."/>
            <person name="Pei G."/>
            <person name="Zhang Z."/>
            <person name="Mi Z."/>
            <person name="An X."/>
        </authorList>
    </citation>
    <scope>NUCLEOTIDE SEQUENCE [LARGE SCALE GENOMIC DNA]</scope>
    <source>
        <strain evidence="1">AMIV</strain>
    </source>
</reference>
<gene>
    <name evidence="1" type="ORF">AMIV_068</name>
</gene>
<sequence length="779" mass="90522">MFAVTVKNSLDKPFGKLANDAIMPFKAHSRTYVSVVNYVYANLLSESTFKEELAKMSPKDVIPSFEEIRKHLKKTAIQSAAQTGIKEKVRQYKKAEEALLNTHHTTILYYSANEFMGIGKSKTGENIYGLALSQARNELQQNQHKMEQKDAVYLSYIAEINLKKVLRKHNLEKYISKDKKRSMKKLVGALVQDYGRTEVYSNAPDLDTILALHEKRNIVNYTDPNSLIRIVRKNEIRSVLKRNLFDLKVAALHAFVDYAISKNVTASEDKTALKDQLFDILPSKRDEFANRILDLYSAKALPEEVKNKIKSFKAKWYFPSDKEIEHFEMENIKLPDLQGGGESVVETPGTTNIYAEGNVLSPLDDSFVFVVNNLKFKSISQYIAYEINKLYGQMDPKKLYVRIKDVKTSDLDRFNRMLEKDVLSTTKDKLLEEAINIKVQEYDVKNLIFAIANLNFEDAFNLDKTQDLYNKHKKNIVLKIQKIPSFEQFIDKDPFVAGVIRDKIDFYFLNLDNLMIHLKSKNKLNVMYDSIVEMSPFNTYVTFNSDVPKSRMPEYLRQKNTQYGLTNQSLMIIWSIVFNSIKLSEKIVGVKEYDIRYKSLLIWSKYLLSQPDNSFKTFEVMESKQEDYILTALLSILFKLKELNLKIGIPTMNKQDLMTAVHLCLGKVRQYKQELEMVEQDLEFDEIFEGENETELYGEDYDGEDYDGEDYDDDFEGFNSSSRQRFEAFLETYFLPLKNEIDLKMMEKAVYKILNNKMPLSLKHQHLNFFLAGYKLPSF</sequence>
<dbReference type="Gene3D" id="1.10.357.40">
    <property type="entry name" value="YbiA-like"/>
    <property type="match status" value="1"/>
</dbReference>
<evidence type="ECO:0000313" key="1">
    <source>
        <dbReference type="EMBL" id="AHL67561.1"/>
    </source>
</evidence>
<name>W8R9N1_9VIRU</name>
<dbReference type="OrthoDB" id="1678at10239"/>
<dbReference type="GeneID" id="18938229"/>
<proteinExistence type="predicted"/>
<dbReference type="Proteomes" id="UP000110868">
    <property type="component" value="Segment"/>
</dbReference>
<dbReference type="InterPro" id="IPR037238">
    <property type="entry name" value="YbiA-like_sf"/>
</dbReference>
<dbReference type="SUPFAM" id="SSF143990">
    <property type="entry name" value="YbiA-like"/>
    <property type="match status" value="1"/>
</dbReference>